<dbReference type="PROSITE" id="PS51340">
    <property type="entry name" value="MOSC"/>
    <property type="match status" value="1"/>
</dbReference>
<name>A0A381Z1P4_9ZZZZ</name>
<sequence>VDIKQGKIVSMRLCVGSRDPMEEVAQAVVLAGKGIEGDRHNLNEDGTKSKRQILLMDRETLSRFQLDDGVIRENITVEGLELSSLTDGDRVSVGSEVVLQITGECEPCSRMDEIRQGLQVELKGQRGMLAYAESGGTISVGDSITVSVGDSITVI</sequence>
<dbReference type="Gene3D" id="2.40.33.20">
    <property type="entry name" value="PK beta-barrel domain-like"/>
    <property type="match status" value="1"/>
</dbReference>
<dbReference type="InterPro" id="IPR011037">
    <property type="entry name" value="Pyrv_Knase-like_insert_dom_sf"/>
</dbReference>
<organism evidence="2">
    <name type="scientific">marine metagenome</name>
    <dbReference type="NCBI Taxonomy" id="408172"/>
    <lineage>
        <taxon>unclassified sequences</taxon>
        <taxon>metagenomes</taxon>
        <taxon>ecological metagenomes</taxon>
    </lineage>
</organism>
<dbReference type="SUPFAM" id="SSF50800">
    <property type="entry name" value="PK beta-barrel domain-like"/>
    <property type="match status" value="1"/>
</dbReference>
<dbReference type="GO" id="GO:0030170">
    <property type="term" value="F:pyridoxal phosphate binding"/>
    <property type="evidence" value="ECO:0007669"/>
    <property type="project" value="InterPro"/>
</dbReference>
<dbReference type="GO" id="GO:0003824">
    <property type="term" value="F:catalytic activity"/>
    <property type="evidence" value="ECO:0007669"/>
    <property type="project" value="InterPro"/>
</dbReference>
<evidence type="ECO:0000313" key="2">
    <source>
        <dbReference type="EMBL" id="SVA83064.1"/>
    </source>
</evidence>
<dbReference type="InterPro" id="IPR005302">
    <property type="entry name" value="MoCF_Sase_C"/>
</dbReference>
<reference evidence="2" key="1">
    <citation type="submission" date="2018-05" db="EMBL/GenBank/DDBJ databases">
        <authorList>
            <person name="Lanie J.A."/>
            <person name="Ng W.-L."/>
            <person name="Kazmierczak K.M."/>
            <person name="Andrzejewski T.M."/>
            <person name="Davidsen T.M."/>
            <person name="Wayne K.J."/>
            <person name="Tettelin H."/>
            <person name="Glass J.I."/>
            <person name="Rusch D."/>
            <person name="Podicherti R."/>
            <person name="Tsui H.-C.T."/>
            <person name="Winkler M.E."/>
        </authorList>
    </citation>
    <scope>NUCLEOTIDE SEQUENCE</scope>
</reference>
<dbReference type="PANTHER" id="PTHR36930:SF1">
    <property type="entry name" value="MOSC DOMAIN-CONTAINING PROTEIN"/>
    <property type="match status" value="1"/>
</dbReference>
<dbReference type="InterPro" id="IPR052716">
    <property type="entry name" value="MOSC_domain"/>
</dbReference>
<feature type="non-terminal residue" evidence="2">
    <location>
        <position position="1"/>
    </location>
</feature>
<dbReference type="Pfam" id="PF03473">
    <property type="entry name" value="MOSC"/>
    <property type="match status" value="1"/>
</dbReference>
<dbReference type="GO" id="GO:0030151">
    <property type="term" value="F:molybdenum ion binding"/>
    <property type="evidence" value="ECO:0007669"/>
    <property type="project" value="InterPro"/>
</dbReference>
<dbReference type="EMBL" id="UINC01019596">
    <property type="protein sequence ID" value="SVA83064.1"/>
    <property type="molecule type" value="Genomic_DNA"/>
</dbReference>
<dbReference type="AlphaFoldDB" id="A0A381Z1P4"/>
<accession>A0A381Z1P4</accession>
<evidence type="ECO:0000259" key="1">
    <source>
        <dbReference type="PROSITE" id="PS51340"/>
    </source>
</evidence>
<feature type="domain" description="MOSC" evidence="1">
    <location>
        <begin position="22"/>
        <end position="147"/>
    </location>
</feature>
<protein>
    <recommendedName>
        <fullName evidence="1">MOSC domain-containing protein</fullName>
    </recommendedName>
</protein>
<gene>
    <name evidence="2" type="ORF">METZ01_LOCUS135918</name>
</gene>
<dbReference type="PANTHER" id="PTHR36930">
    <property type="entry name" value="METAL-SULFUR CLUSTER BIOSYNTHESIS PROTEINS YUAD-RELATED"/>
    <property type="match status" value="1"/>
</dbReference>
<proteinExistence type="predicted"/>